<evidence type="ECO:0000256" key="1">
    <source>
        <dbReference type="ARBA" id="ARBA00022737"/>
    </source>
</evidence>
<gene>
    <name evidence="6" type="ORF">SVIM_LOCUS248412</name>
</gene>
<dbReference type="Gene3D" id="1.20.5.4130">
    <property type="match status" value="2"/>
</dbReference>
<proteinExistence type="predicted"/>
<evidence type="ECO:0000256" key="3">
    <source>
        <dbReference type="ARBA" id="ARBA00022821"/>
    </source>
</evidence>
<keyword evidence="1" id="KW-0677">Repeat</keyword>
<dbReference type="AlphaFoldDB" id="A0A6N2LK93"/>
<dbReference type="SUPFAM" id="SSF56235">
    <property type="entry name" value="N-terminal nucleophile aminohydrolases (Ntn hydrolases)"/>
    <property type="match status" value="1"/>
</dbReference>
<evidence type="ECO:0000256" key="2">
    <source>
        <dbReference type="ARBA" id="ARBA00022741"/>
    </source>
</evidence>
<keyword evidence="2" id="KW-0547">Nucleotide-binding</keyword>
<name>A0A6N2LK93_SALVM</name>
<protein>
    <recommendedName>
        <fullName evidence="5">Disease resistance N-terminal domain-containing protein</fullName>
    </recommendedName>
</protein>
<feature type="domain" description="Disease resistance N-terminal" evidence="5">
    <location>
        <begin position="6"/>
        <end position="71"/>
    </location>
</feature>
<dbReference type="GO" id="GO:0006952">
    <property type="term" value="P:defense response"/>
    <property type="evidence" value="ECO:0007669"/>
    <property type="project" value="UniProtKB-KW"/>
</dbReference>
<keyword evidence="4" id="KW-0647">Proteasome</keyword>
<dbReference type="GO" id="GO:0051603">
    <property type="term" value="P:proteolysis involved in protein catabolic process"/>
    <property type="evidence" value="ECO:0007669"/>
    <property type="project" value="InterPro"/>
</dbReference>
<keyword evidence="3" id="KW-0611">Plant defense</keyword>
<dbReference type="GO" id="GO:0005839">
    <property type="term" value="C:proteasome core complex"/>
    <property type="evidence" value="ECO:0007669"/>
    <property type="project" value="InterPro"/>
</dbReference>
<dbReference type="InterPro" id="IPR041118">
    <property type="entry name" value="Rx_N"/>
</dbReference>
<accession>A0A6N2LK93</accession>
<organism evidence="6">
    <name type="scientific">Salix viminalis</name>
    <name type="common">Common osier</name>
    <name type="synonym">Basket willow</name>
    <dbReference type="NCBI Taxonomy" id="40686"/>
    <lineage>
        <taxon>Eukaryota</taxon>
        <taxon>Viridiplantae</taxon>
        <taxon>Streptophyta</taxon>
        <taxon>Embryophyta</taxon>
        <taxon>Tracheophyta</taxon>
        <taxon>Spermatophyta</taxon>
        <taxon>Magnoliopsida</taxon>
        <taxon>eudicotyledons</taxon>
        <taxon>Gunneridae</taxon>
        <taxon>Pentapetalae</taxon>
        <taxon>rosids</taxon>
        <taxon>fabids</taxon>
        <taxon>Malpighiales</taxon>
        <taxon>Salicaceae</taxon>
        <taxon>Saliceae</taxon>
        <taxon>Salix</taxon>
    </lineage>
</organism>
<evidence type="ECO:0000256" key="4">
    <source>
        <dbReference type="ARBA" id="ARBA00022942"/>
    </source>
</evidence>
<feature type="domain" description="Disease resistance N-terminal" evidence="5">
    <location>
        <begin position="72"/>
        <end position="121"/>
    </location>
</feature>
<dbReference type="Pfam" id="PF18052">
    <property type="entry name" value="Rx_N"/>
    <property type="match status" value="2"/>
</dbReference>
<dbReference type="Pfam" id="PF00227">
    <property type="entry name" value="Proteasome"/>
    <property type="match status" value="1"/>
</dbReference>
<dbReference type="InterPro" id="IPR029055">
    <property type="entry name" value="Ntn_hydrolases_N"/>
</dbReference>
<reference evidence="6" key="1">
    <citation type="submission" date="2019-03" db="EMBL/GenBank/DDBJ databases">
        <authorList>
            <person name="Mank J."/>
            <person name="Almeida P."/>
        </authorList>
    </citation>
    <scope>NUCLEOTIDE SEQUENCE</scope>
    <source>
        <strain evidence="6">78183</strain>
    </source>
</reference>
<dbReference type="InterPro" id="IPR050115">
    <property type="entry name" value="Proteasome_alpha"/>
</dbReference>
<evidence type="ECO:0000313" key="6">
    <source>
        <dbReference type="EMBL" id="VFU41900.1"/>
    </source>
</evidence>
<evidence type="ECO:0000259" key="5">
    <source>
        <dbReference type="Pfam" id="PF18052"/>
    </source>
</evidence>
<dbReference type="GO" id="GO:0000166">
    <property type="term" value="F:nucleotide binding"/>
    <property type="evidence" value="ECO:0007669"/>
    <property type="project" value="UniProtKB-KW"/>
</dbReference>
<sequence>MTDALVSPILELLLKIAAQQVQEEVNLVGVEKQVDKLRSNLIDIQSVLEDAERKQVKVKAVRVWLDKLKDVQEEVNLVVGVEKQVDKLKSNLIDIQSVIEDAERKQVKDKAVRVWLDKLKDGFDVVILPSRSKQLVKNWMRLPKRKEPIPVTQLVRETAAVMQEFTQSGGVRPFGVSLLVSGFDDKGLRLYQLCMALNCTKPLIMNCRDYQVTPLLMTRACVAEMMKRKVL</sequence>
<dbReference type="PANTHER" id="PTHR11599">
    <property type="entry name" value="PROTEASOME SUBUNIT ALPHA/BETA"/>
    <property type="match status" value="1"/>
</dbReference>
<dbReference type="InterPro" id="IPR001353">
    <property type="entry name" value="Proteasome_sua/b"/>
</dbReference>
<dbReference type="Gene3D" id="3.60.20.10">
    <property type="entry name" value="Glutamine Phosphoribosylpyrophosphate, subunit 1, domain 1"/>
    <property type="match status" value="1"/>
</dbReference>
<dbReference type="EMBL" id="CAADRP010001572">
    <property type="protein sequence ID" value="VFU41900.1"/>
    <property type="molecule type" value="Genomic_DNA"/>
</dbReference>